<organism evidence="2 3">
    <name type="scientific">Sulfitobacter sabulilitoris</name>
    <dbReference type="NCBI Taxonomy" id="2562655"/>
    <lineage>
        <taxon>Bacteria</taxon>
        <taxon>Pseudomonadati</taxon>
        <taxon>Pseudomonadota</taxon>
        <taxon>Alphaproteobacteria</taxon>
        <taxon>Rhodobacterales</taxon>
        <taxon>Roseobacteraceae</taxon>
        <taxon>Sulfitobacter</taxon>
    </lineage>
</organism>
<feature type="domain" description="NAD-dependent epimerase/dehydratase" evidence="1">
    <location>
        <begin position="52"/>
        <end position="170"/>
    </location>
</feature>
<dbReference type="EMBL" id="VANS01000002">
    <property type="protein sequence ID" value="TMM52706.1"/>
    <property type="molecule type" value="Genomic_DNA"/>
</dbReference>
<comment type="caution">
    <text evidence="2">The sequence shown here is derived from an EMBL/GenBank/DDBJ whole genome shotgun (WGS) entry which is preliminary data.</text>
</comment>
<dbReference type="OrthoDB" id="7687386at2"/>
<dbReference type="PANTHER" id="PTHR43245">
    <property type="entry name" value="BIFUNCTIONAL POLYMYXIN RESISTANCE PROTEIN ARNA"/>
    <property type="match status" value="1"/>
</dbReference>
<evidence type="ECO:0000313" key="3">
    <source>
        <dbReference type="Proteomes" id="UP000309550"/>
    </source>
</evidence>
<dbReference type="RefSeq" id="WP_138662248.1">
    <property type="nucleotide sequence ID" value="NZ_VANS01000002.1"/>
</dbReference>
<evidence type="ECO:0000313" key="2">
    <source>
        <dbReference type="EMBL" id="TMM52706.1"/>
    </source>
</evidence>
<sequence length="294" mass="30242">MISGDPAKIGRTVLLGSSGRLGRLLRPAWPGGSPALWHSRDGADGRMAFDLLRDAAALEAALSDAGAVVCLSGITPAQAAGDGAAMSLNTDLALAVVRAAARAGAGRVFLASSAAVYGAAGGILDEDRPCAPLSPYGKAKHAMERAAVRLGHDLGHPVTALRIGNVAGADAILAGWRSGMEIDRFPDGSTPRRSYIGPITLARVLAMLARHSARHMPATLNVAAPGSVEMGAILSAADLPWTPRPAIAGAIPDVSLSTQRLAQLVPLAPEDSDPLNLVAEWRRVLNGPLNPREP</sequence>
<protein>
    <submittedName>
        <fullName evidence="2">NAD-dependent epimerase/dehydratase family protein</fullName>
    </submittedName>
</protein>
<dbReference type="Gene3D" id="3.40.50.720">
    <property type="entry name" value="NAD(P)-binding Rossmann-like Domain"/>
    <property type="match status" value="1"/>
</dbReference>
<dbReference type="SUPFAM" id="SSF51735">
    <property type="entry name" value="NAD(P)-binding Rossmann-fold domains"/>
    <property type="match status" value="1"/>
</dbReference>
<accession>A0A5S3PKI5</accession>
<reference evidence="2 3" key="1">
    <citation type="submission" date="2019-05" db="EMBL/GenBank/DDBJ databases">
        <title>Sulfitobacter sabulilitoris sp. nov., isolated from a marine sand.</title>
        <authorList>
            <person name="Yoon J.-H."/>
        </authorList>
    </citation>
    <scope>NUCLEOTIDE SEQUENCE [LARGE SCALE GENOMIC DNA]</scope>
    <source>
        <strain evidence="2 3">HSMS-29</strain>
    </source>
</reference>
<dbReference type="Proteomes" id="UP000309550">
    <property type="component" value="Unassembled WGS sequence"/>
</dbReference>
<proteinExistence type="predicted"/>
<dbReference type="InterPro" id="IPR036291">
    <property type="entry name" value="NAD(P)-bd_dom_sf"/>
</dbReference>
<gene>
    <name evidence="2" type="ORF">FDT80_10590</name>
</gene>
<dbReference type="Pfam" id="PF01370">
    <property type="entry name" value="Epimerase"/>
    <property type="match status" value="1"/>
</dbReference>
<dbReference type="PANTHER" id="PTHR43245:SF23">
    <property type="entry name" value="NAD(P)-BINDING DOMAIN-CONTAINING PROTEIN"/>
    <property type="match status" value="1"/>
</dbReference>
<name>A0A5S3PKI5_9RHOB</name>
<keyword evidence="3" id="KW-1185">Reference proteome</keyword>
<dbReference type="InterPro" id="IPR001509">
    <property type="entry name" value="Epimerase_deHydtase"/>
</dbReference>
<dbReference type="AlphaFoldDB" id="A0A5S3PKI5"/>
<dbReference type="InterPro" id="IPR050177">
    <property type="entry name" value="Lipid_A_modif_metabolic_enz"/>
</dbReference>
<evidence type="ECO:0000259" key="1">
    <source>
        <dbReference type="Pfam" id="PF01370"/>
    </source>
</evidence>